<dbReference type="EMBL" id="JAQQWL010000007">
    <property type="protein sequence ID" value="KAK8064332.1"/>
    <property type="molecule type" value="Genomic_DNA"/>
</dbReference>
<name>A0ABR1UZI8_9PEZI</name>
<feature type="compositionally biased region" description="Polar residues" evidence="2">
    <location>
        <begin position="52"/>
        <end position="66"/>
    </location>
</feature>
<evidence type="ECO:0000313" key="4">
    <source>
        <dbReference type="Proteomes" id="UP001480595"/>
    </source>
</evidence>
<dbReference type="InterPro" id="IPR021858">
    <property type="entry name" value="Fun_TF"/>
</dbReference>
<evidence type="ECO:0000256" key="1">
    <source>
        <dbReference type="ARBA" id="ARBA00023242"/>
    </source>
</evidence>
<dbReference type="RefSeq" id="XP_066715321.1">
    <property type="nucleotide sequence ID" value="XM_066858379.1"/>
</dbReference>
<keyword evidence="4" id="KW-1185">Reference proteome</keyword>
<accession>A0ABR1UZI8</accession>
<protein>
    <submittedName>
        <fullName evidence="3">Uncharacterized protein</fullName>
    </submittedName>
</protein>
<evidence type="ECO:0000256" key="2">
    <source>
        <dbReference type="SAM" id="MobiDB-lite"/>
    </source>
</evidence>
<dbReference type="Pfam" id="PF11951">
    <property type="entry name" value="Fungal_trans_2"/>
    <property type="match status" value="1"/>
</dbReference>
<dbReference type="PANTHER" id="PTHR38791">
    <property type="entry name" value="ZN(II)2CYS6 TRANSCRIPTION FACTOR (EUROFUNG)-RELATED-RELATED"/>
    <property type="match status" value="1"/>
</dbReference>
<reference evidence="3 4" key="1">
    <citation type="submission" date="2023-01" db="EMBL/GenBank/DDBJ databases">
        <title>Analysis of 21 Apiospora genomes using comparative genomics revels a genus with tremendous synthesis potential of carbohydrate active enzymes and secondary metabolites.</title>
        <authorList>
            <person name="Sorensen T."/>
        </authorList>
    </citation>
    <scope>NUCLEOTIDE SEQUENCE [LARGE SCALE GENOMIC DNA]</scope>
    <source>
        <strain evidence="3 4">CBS 135458</strain>
    </source>
</reference>
<proteinExistence type="predicted"/>
<dbReference type="InterPro" id="IPR053175">
    <property type="entry name" value="DHMBA_Reg_Transcription_Factor"/>
</dbReference>
<evidence type="ECO:0000313" key="3">
    <source>
        <dbReference type="EMBL" id="KAK8064332.1"/>
    </source>
</evidence>
<organism evidence="3 4">
    <name type="scientific">Apiospora phragmitis</name>
    <dbReference type="NCBI Taxonomy" id="2905665"/>
    <lineage>
        <taxon>Eukaryota</taxon>
        <taxon>Fungi</taxon>
        <taxon>Dikarya</taxon>
        <taxon>Ascomycota</taxon>
        <taxon>Pezizomycotina</taxon>
        <taxon>Sordariomycetes</taxon>
        <taxon>Xylariomycetidae</taxon>
        <taxon>Amphisphaeriales</taxon>
        <taxon>Apiosporaceae</taxon>
        <taxon>Apiospora</taxon>
    </lineage>
</organism>
<dbReference type="GeneID" id="92091442"/>
<feature type="region of interest" description="Disordered" evidence="2">
    <location>
        <begin position="36"/>
        <end position="70"/>
    </location>
</feature>
<gene>
    <name evidence="3" type="ORF">PG994_006970</name>
</gene>
<keyword evidence="1" id="KW-0539">Nucleus</keyword>
<comment type="caution">
    <text evidence="3">The sequence shown here is derived from an EMBL/GenBank/DDBJ whole genome shotgun (WGS) entry which is preliminary data.</text>
</comment>
<dbReference type="Proteomes" id="UP001480595">
    <property type="component" value="Unassembled WGS sequence"/>
</dbReference>
<sequence length="304" mass="33517">MELPGCSQCRRACIDCLGYPDCFSLRHRDQTELTAGKVRDKSTEKKKKKNAAFSSPAQESRSTSCDTMHDGVKEMPNTLPLTALLVRPEDLGHAYFVNRYAPAGSFSYLKTSASIGFDLGSLDTALSAPSLLLLSHHLRSPELHLLARAHYAKALKCTNRDLSNPDIAARDSTMLQVMLLSFFEVLVFEGRDIPWDWTTHLAGIVQLIHLRGEAQLDSVLGRALFLHACGNIKTSCAQRSLRLPPELALLEERLACLMDPTDVYWRLGNVLGDFAGLRVDCPALPSAERVQAALLLDERLGGTL</sequence>